<reference evidence="2 3" key="1">
    <citation type="journal article" date="2010" name="Nature">
        <title>The Ectocarpus genome and the independent evolution of multicellularity in brown algae.</title>
        <authorList>
            <person name="Cock J.M."/>
            <person name="Sterck L."/>
            <person name="Rouze P."/>
            <person name="Scornet D."/>
            <person name="Allen A.E."/>
            <person name="Amoutzias G."/>
            <person name="Anthouard V."/>
            <person name="Artiguenave F."/>
            <person name="Aury J.M."/>
            <person name="Badger J.H."/>
            <person name="Beszteri B."/>
            <person name="Billiau K."/>
            <person name="Bonnet E."/>
            <person name="Bothwell J.H."/>
            <person name="Bowler C."/>
            <person name="Boyen C."/>
            <person name="Brownlee C."/>
            <person name="Carrano C.J."/>
            <person name="Charrier B."/>
            <person name="Cho G.Y."/>
            <person name="Coelho S.M."/>
            <person name="Collen J."/>
            <person name="Corre E."/>
            <person name="Da Silva C."/>
            <person name="Delage L."/>
            <person name="Delaroque N."/>
            <person name="Dittami S.M."/>
            <person name="Doulbeau S."/>
            <person name="Elias M."/>
            <person name="Farnham G."/>
            <person name="Gachon C.M."/>
            <person name="Gschloessl B."/>
            <person name="Heesch S."/>
            <person name="Jabbari K."/>
            <person name="Jubin C."/>
            <person name="Kawai H."/>
            <person name="Kimura K."/>
            <person name="Kloareg B."/>
            <person name="Kupper F.C."/>
            <person name="Lang D."/>
            <person name="Le Bail A."/>
            <person name="Leblanc C."/>
            <person name="Lerouge P."/>
            <person name="Lohr M."/>
            <person name="Lopez P.J."/>
            <person name="Martens C."/>
            <person name="Maumus F."/>
            <person name="Michel G."/>
            <person name="Miranda-Saavedra D."/>
            <person name="Morales J."/>
            <person name="Moreau H."/>
            <person name="Motomura T."/>
            <person name="Nagasato C."/>
            <person name="Napoli C.A."/>
            <person name="Nelson D.R."/>
            <person name="Nyvall-Collen P."/>
            <person name="Peters A.F."/>
            <person name="Pommier C."/>
            <person name="Potin P."/>
            <person name="Poulain J."/>
            <person name="Quesneville H."/>
            <person name="Read B."/>
            <person name="Rensing S.A."/>
            <person name="Ritter A."/>
            <person name="Rousvoal S."/>
            <person name="Samanta M."/>
            <person name="Samson G."/>
            <person name="Schroeder D.C."/>
            <person name="Segurens B."/>
            <person name="Strittmatter M."/>
            <person name="Tonon T."/>
            <person name="Tregear J.W."/>
            <person name="Valentin K."/>
            <person name="von Dassow P."/>
            <person name="Yamagishi T."/>
            <person name="Van de Peer Y."/>
            <person name="Wincker P."/>
        </authorList>
    </citation>
    <scope>NUCLEOTIDE SEQUENCE [LARGE SCALE GENOMIC DNA]</scope>
    <source>
        <strain evidence="3">Ec32 / CCAP1310/4</strain>
    </source>
</reference>
<dbReference type="InParanoid" id="D8LN30"/>
<protein>
    <submittedName>
        <fullName evidence="2">Uncharacterized protein</fullName>
    </submittedName>
</protein>
<dbReference type="Proteomes" id="UP000002630">
    <property type="component" value="Linkage Group LG03"/>
</dbReference>
<dbReference type="OrthoDB" id="443672at2759"/>
<name>D8LN30_ECTSI</name>
<dbReference type="EMBL" id="FN648630">
    <property type="protein sequence ID" value="CBN74793.1"/>
    <property type="molecule type" value="Genomic_DNA"/>
</dbReference>
<dbReference type="EMBL" id="FN649728">
    <property type="protein sequence ID" value="CBN74793.1"/>
    <property type="molecule type" value="Genomic_DNA"/>
</dbReference>
<evidence type="ECO:0000313" key="2">
    <source>
        <dbReference type="EMBL" id="CBN74793.1"/>
    </source>
</evidence>
<proteinExistence type="predicted"/>
<organism evidence="2 3">
    <name type="scientific">Ectocarpus siliculosus</name>
    <name type="common">Brown alga</name>
    <name type="synonym">Conferva siliculosa</name>
    <dbReference type="NCBI Taxonomy" id="2880"/>
    <lineage>
        <taxon>Eukaryota</taxon>
        <taxon>Sar</taxon>
        <taxon>Stramenopiles</taxon>
        <taxon>Ochrophyta</taxon>
        <taxon>PX clade</taxon>
        <taxon>Phaeophyceae</taxon>
        <taxon>Ectocarpales</taxon>
        <taxon>Ectocarpaceae</taxon>
        <taxon>Ectocarpus</taxon>
    </lineage>
</organism>
<evidence type="ECO:0000256" key="1">
    <source>
        <dbReference type="SAM" id="MobiDB-lite"/>
    </source>
</evidence>
<evidence type="ECO:0000313" key="3">
    <source>
        <dbReference type="Proteomes" id="UP000002630"/>
    </source>
</evidence>
<gene>
    <name evidence="2" type="ORF">Esi_0043_0006</name>
</gene>
<feature type="region of interest" description="Disordered" evidence="1">
    <location>
        <begin position="158"/>
        <end position="177"/>
    </location>
</feature>
<dbReference type="AlphaFoldDB" id="D8LN30"/>
<accession>D8LN30</accession>
<keyword evidence="3" id="KW-1185">Reference proteome</keyword>
<sequence length="177" mass="19124">MEWWPGRARKITRLALHDPANPTTYTALPSELHRTGAGLLPCGSTGHASAVVLRVFDDGRPEGSSNERDQTGLFEERGSSANGILGARVGASAANVAVGRPVLESAEAAADSLVEIGVCHEQGNVPVLREGKIYHQFHNDMSEDYGRKHNNLRKQYAEEGTMHESTAPRISCSAKQH</sequence>